<dbReference type="EMBL" id="QGMZ01000068">
    <property type="protein sequence ID" value="PWR69537.1"/>
    <property type="molecule type" value="Genomic_DNA"/>
</dbReference>
<feature type="transmembrane region" description="Helical" evidence="6">
    <location>
        <begin position="21"/>
        <end position="50"/>
    </location>
</feature>
<dbReference type="OrthoDB" id="116933at2157"/>
<proteinExistence type="predicted"/>
<accession>A0A2V2N052</accession>
<dbReference type="GeneID" id="97611296"/>
<keyword evidence="5 6" id="KW-0472">Membrane</keyword>
<evidence type="ECO:0000313" key="7">
    <source>
        <dbReference type="EMBL" id="PWR69537.1"/>
    </source>
</evidence>
<evidence type="ECO:0000256" key="5">
    <source>
        <dbReference type="ARBA" id="ARBA00023136"/>
    </source>
</evidence>
<keyword evidence="4 6" id="KW-1133">Transmembrane helix</keyword>
<reference evidence="7 8" key="1">
    <citation type="submission" date="2018-05" db="EMBL/GenBank/DDBJ databases">
        <title>Draft genome of Methanospirillum stamsii Pt1.</title>
        <authorList>
            <person name="Dueholm M.S."/>
            <person name="Nielsen P.H."/>
            <person name="Bakmann L.F."/>
            <person name="Otzen D.E."/>
        </authorList>
    </citation>
    <scope>NUCLEOTIDE SEQUENCE [LARGE SCALE GENOMIC DNA]</scope>
    <source>
        <strain evidence="7 8">Pt1</strain>
    </source>
</reference>
<keyword evidence="3 6" id="KW-0812">Transmembrane</keyword>
<evidence type="ECO:0000256" key="6">
    <source>
        <dbReference type="SAM" id="Phobius"/>
    </source>
</evidence>
<feature type="transmembrane region" description="Helical" evidence="6">
    <location>
        <begin position="62"/>
        <end position="83"/>
    </location>
</feature>
<protein>
    <submittedName>
        <fullName evidence="7">Phosphate-starvation-inducible E</fullName>
    </submittedName>
</protein>
<gene>
    <name evidence="7" type="ORF">DLD82_17735</name>
</gene>
<comment type="subcellular location">
    <subcellularLocation>
        <location evidence="1">Cell membrane</location>
        <topology evidence="1">Multi-pass membrane protein</topology>
    </subcellularLocation>
</comment>
<dbReference type="RefSeq" id="WP_109942465.1">
    <property type="nucleotide sequence ID" value="NZ_CP176366.1"/>
</dbReference>
<dbReference type="GO" id="GO:0005886">
    <property type="term" value="C:plasma membrane"/>
    <property type="evidence" value="ECO:0007669"/>
    <property type="project" value="UniProtKB-SubCell"/>
</dbReference>
<feature type="transmembrane region" description="Helical" evidence="6">
    <location>
        <begin position="115"/>
        <end position="135"/>
    </location>
</feature>
<evidence type="ECO:0000256" key="4">
    <source>
        <dbReference type="ARBA" id="ARBA00022989"/>
    </source>
</evidence>
<dbReference type="AlphaFoldDB" id="A0A2V2N052"/>
<keyword evidence="2" id="KW-1003">Cell membrane</keyword>
<organism evidence="7 8">
    <name type="scientific">Methanospirillum stamsii</name>
    <dbReference type="NCBI Taxonomy" id="1277351"/>
    <lineage>
        <taxon>Archaea</taxon>
        <taxon>Methanobacteriati</taxon>
        <taxon>Methanobacteriota</taxon>
        <taxon>Stenosarchaea group</taxon>
        <taxon>Methanomicrobia</taxon>
        <taxon>Methanomicrobiales</taxon>
        <taxon>Methanospirillaceae</taxon>
        <taxon>Methanospirillum</taxon>
    </lineage>
</organism>
<evidence type="ECO:0000256" key="2">
    <source>
        <dbReference type="ARBA" id="ARBA00022475"/>
    </source>
</evidence>
<feature type="transmembrane region" description="Helical" evidence="6">
    <location>
        <begin position="90"/>
        <end position="109"/>
    </location>
</feature>
<evidence type="ECO:0000313" key="8">
    <source>
        <dbReference type="Proteomes" id="UP000245934"/>
    </source>
</evidence>
<keyword evidence="8" id="KW-1185">Reference proteome</keyword>
<comment type="caution">
    <text evidence="7">The sequence shown here is derived from an EMBL/GenBank/DDBJ whole genome shotgun (WGS) entry which is preliminary data.</text>
</comment>
<evidence type="ECO:0000256" key="1">
    <source>
        <dbReference type="ARBA" id="ARBA00004651"/>
    </source>
</evidence>
<dbReference type="InterPro" id="IPR020948">
    <property type="entry name" value="P_starv_induced_PsiE-like"/>
</dbReference>
<dbReference type="Pfam" id="PF06146">
    <property type="entry name" value="PsiE"/>
    <property type="match status" value="1"/>
</dbReference>
<sequence>MPEFSEERANQLVNTFSMIPIIIYIGVAILLSVVAVMSLIESIFEIVLMMTTMQWETGIVNVIYSILFTVIIIELFETVTVYLKTKKVPVRALLIAALTALIRHLIVVNISETEIYNYIGISIVMAVLIAGIYLLKEDIHTGNLRI</sequence>
<evidence type="ECO:0000256" key="3">
    <source>
        <dbReference type="ARBA" id="ARBA00022692"/>
    </source>
</evidence>
<name>A0A2V2N052_9EURY</name>
<dbReference type="Proteomes" id="UP000245934">
    <property type="component" value="Unassembled WGS sequence"/>
</dbReference>